<comment type="caution">
    <text evidence="5">The sequence shown here is derived from an EMBL/GenBank/DDBJ whole genome shotgun (WGS) entry which is preliminary data.</text>
</comment>
<dbReference type="FunFam" id="1.25.10.10:FF:000300">
    <property type="entry name" value="U-box domain-containing protein 4"/>
    <property type="match status" value="1"/>
</dbReference>
<evidence type="ECO:0000256" key="1">
    <source>
        <dbReference type="ARBA" id="ARBA00022737"/>
    </source>
</evidence>
<dbReference type="InterPro" id="IPR011989">
    <property type="entry name" value="ARM-like"/>
</dbReference>
<dbReference type="Pfam" id="PF25598">
    <property type="entry name" value="ARM_PUB"/>
    <property type="match status" value="1"/>
</dbReference>
<feature type="repeat" description="ARM" evidence="2">
    <location>
        <begin position="204"/>
        <end position="248"/>
    </location>
</feature>
<protein>
    <recommendedName>
        <fullName evidence="4">U-box domain-containing protein</fullName>
    </recommendedName>
</protein>
<keyword evidence="6" id="KW-1185">Reference proteome</keyword>
<proteinExistence type="predicted"/>
<evidence type="ECO:0000313" key="5">
    <source>
        <dbReference type="EMBL" id="CAK7349152.1"/>
    </source>
</evidence>
<feature type="compositionally biased region" description="Low complexity" evidence="3">
    <location>
        <begin position="11"/>
        <end position="24"/>
    </location>
</feature>
<keyword evidence="1" id="KW-0677">Repeat</keyword>
<evidence type="ECO:0000313" key="6">
    <source>
        <dbReference type="Proteomes" id="UP001314170"/>
    </source>
</evidence>
<accession>A0AAV1SFF1</accession>
<sequence length="387" mass="41825">MGEEEEEEETTVTSSTAVTVSVSSNQDEEAWNQRKQTQIVELSERLMNGDLKSQIEAARDIRKLVRKSSAKARSKFAASGVIQPLIFMLLSSNFDARHASLLALLNLAVRNERNKVKIVTAGAVPPLVELLKLQNGSLRELAAASILTLSAAGPNKPIIAASGAAPLLVQILSSGSVQGKVDAVTVLHNLSTCAENTHPIVDAKAVSPLIKLLKECKKYSKFAEKATALLEILSNSEEGRIAITDLDGAILTLVETVEDGSLVSTEHAVGALLSLCQSCREKYRELILKEGAIPGLLRLTVEGTSKAQDRARTLLDLLRDTPQEKRLPSSVLERIVYDIATRVDGSDKAAETAKRLLQDMVQRSMELSMNSIKHRAASCTPSKITSK</sequence>
<dbReference type="AlphaFoldDB" id="A0AAV1SFF1"/>
<evidence type="ECO:0000256" key="3">
    <source>
        <dbReference type="SAM" id="MobiDB-lite"/>
    </source>
</evidence>
<dbReference type="EMBL" id="CAWUPB010001173">
    <property type="protein sequence ID" value="CAK7349152.1"/>
    <property type="molecule type" value="Genomic_DNA"/>
</dbReference>
<evidence type="ECO:0000256" key="2">
    <source>
        <dbReference type="PROSITE-ProRule" id="PRU00259"/>
    </source>
</evidence>
<dbReference type="PANTHER" id="PTHR46700">
    <property type="entry name" value="ARM REPEAT SUPERFAMILY PROTEIN"/>
    <property type="match status" value="1"/>
</dbReference>
<feature type="domain" description="U-box" evidence="4">
    <location>
        <begin position="183"/>
        <end position="323"/>
    </location>
</feature>
<reference evidence="5 6" key="1">
    <citation type="submission" date="2024-01" db="EMBL/GenBank/DDBJ databases">
        <authorList>
            <person name="Waweru B."/>
        </authorList>
    </citation>
    <scope>NUCLEOTIDE SEQUENCE [LARGE SCALE GENOMIC DNA]</scope>
</reference>
<dbReference type="InterPro" id="IPR016024">
    <property type="entry name" value="ARM-type_fold"/>
</dbReference>
<feature type="compositionally biased region" description="Acidic residues" evidence="3">
    <location>
        <begin position="1"/>
        <end position="10"/>
    </location>
</feature>
<gene>
    <name evidence="5" type="ORF">DCAF_LOCUS21863</name>
</gene>
<feature type="repeat" description="ARM" evidence="2">
    <location>
        <begin position="163"/>
        <end position="205"/>
    </location>
</feature>
<name>A0AAV1SFF1_9ROSI</name>
<dbReference type="InterPro" id="IPR058678">
    <property type="entry name" value="ARM_PUB"/>
</dbReference>
<dbReference type="InterPro" id="IPR000225">
    <property type="entry name" value="Armadillo"/>
</dbReference>
<feature type="repeat" description="ARM" evidence="2">
    <location>
        <begin position="122"/>
        <end position="164"/>
    </location>
</feature>
<organism evidence="5 6">
    <name type="scientific">Dovyalis caffra</name>
    <dbReference type="NCBI Taxonomy" id="77055"/>
    <lineage>
        <taxon>Eukaryota</taxon>
        <taxon>Viridiplantae</taxon>
        <taxon>Streptophyta</taxon>
        <taxon>Embryophyta</taxon>
        <taxon>Tracheophyta</taxon>
        <taxon>Spermatophyta</taxon>
        <taxon>Magnoliopsida</taxon>
        <taxon>eudicotyledons</taxon>
        <taxon>Gunneridae</taxon>
        <taxon>Pentapetalae</taxon>
        <taxon>rosids</taxon>
        <taxon>fabids</taxon>
        <taxon>Malpighiales</taxon>
        <taxon>Salicaceae</taxon>
        <taxon>Flacourtieae</taxon>
        <taxon>Dovyalis</taxon>
    </lineage>
</organism>
<dbReference type="Proteomes" id="UP001314170">
    <property type="component" value="Unassembled WGS sequence"/>
</dbReference>
<dbReference type="SUPFAM" id="SSF48371">
    <property type="entry name" value="ARM repeat"/>
    <property type="match status" value="1"/>
</dbReference>
<dbReference type="PANTHER" id="PTHR46700:SF1">
    <property type="entry name" value="ARM REPEAT SUPERFAMILY PROTEIN"/>
    <property type="match status" value="1"/>
</dbReference>
<evidence type="ECO:0000259" key="4">
    <source>
        <dbReference type="Pfam" id="PF25598"/>
    </source>
</evidence>
<feature type="region of interest" description="Disordered" evidence="3">
    <location>
        <begin position="1"/>
        <end position="33"/>
    </location>
</feature>
<dbReference type="PROSITE" id="PS50176">
    <property type="entry name" value="ARM_REPEAT"/>
    <property type="match status" value="3"/>
</dbReference>
<dbReference type="Gene3D" id="1.25.10.10">
    <property type="entry name" value="Leucine-rich Repeat Variant"/>
    <property type="match status" value="3"/>
</dbReference>
<dbReference type="SMART" id="SM00185">
    <property type="entry name" value="ARM"/>
    <property type="match status" value="5"/>
</dbReference>